<evidence type="ECO:0000313" key="2">
    <source>
        <dbReference type="Proteomes" id="UP000198854"/>
    </source>
</evidence>
<reference evidence="1 2" key="1">
    <citation type="submission" date="2016-10" db="EMBL/GenBank/DDBJ databases">
        <authorList>
            <person name="de Groot N.N."/>
        </authorList>
    </citation>
    <scope>NUCLEOTIDE SEQUENCE [LARGE SCALE GENOMIC DNA]</scope>
    <source>
        <strain evidence="1 2">CGMCC 1.10228</strain>
    </source>
</reference>
<name>A0A1G7XCF4_9VIBR</name>
<protein>
    <submittedName>
        <fullName evidence="1">Uncharacterized protein</fullName>
    </submittedName>
</protein>
<dbReference type="EMBL" id="FNDD01000003">
    <property type="protein sequence ID" value="SDG81240.1"/>
    <property type="molecule type" value="Genomic_DNA"/>
</dbReference>
<keyword evidence="2" id="KW-1185">Reference proteome</keyword>
<proteinExistence type="predicted"/>
<evidence type="ECO:0000313" key="1">
    <source>
        <dbReference type="EMBL" id="SDG81240.1"/>
    </source>
</evidence>
<accession>A0A1G7XCF4</accession>
<gene>
    <name evidence="1" type="ORF">SAMN04488136_10351</name>
</gene>
<dbReference type="AlphaFoldDB" id="A0A1G7XCF4"/>
<dbReference type="RefSeq" id="WP_093269749.1">
    <property type="nucleotide sequence ID" value="NZ_FNDD01000003.1"/>
</dbReference>
<organism evidence="1 2">
    <name type="scientific">Vibrio xiamenensis</name>
    <dbReference type="NCBI Taxonomy" id="861298"/>
    <lineage>
        <taxon>Bacteria</taxon>
        <taxon>Pseudomonadati</taxon>
        <taxon>Pseudomonadota</taxon>
        <taxon>Gammaproteobacteria</taxon>
        <taxon>Vibrionales</taxon>
        <taxon>Vibrionaceae</taxon>
        <taxon>Vibrio</taxon>
    </lineage>
</organism>
<dbReference type="Proteomes" id="UP000198854">
    <property type="component" value="Unassembled WGS sequence"/>
</dbReference>
<sequence>MTRLPALHFTVSEVHRGDAPDHRWPLVDVFPKQASGQYFLVEDLHRLPSNLIVYLLRCQRAAAAKTLH</sequence>